<protein>
    <submittedName>
        <fullName evidence="7">PUM-HD domain-containing protein</fullName>
    </submittedName>
</protein>
<feature type="domain" description="PUM-HD" evidence="5">
    <location>
        <begin position="44"/>
        <end position="202"/>
    </location>
</feature>
<dbReference type="InterPro" id="IPR016024">
    <property type="entry name" value="ARM-type_fold"/>
</dbReference>
<evidence type="ECO:0000313" key="6">
    <source>
        <dbReference type="Proteomes" id="UP000887572"/>
    </source>
</evidence>
<dbReference type="Proteomes" id="UP000887572">
    <property type="component" value="Unplaced"/>
</dbReference>
<dbReference type="InterPro" id="IPR033133">
    <property type="entry name" value="PUM-HD"/>
</dbReference>
<keyword evidence="1" id="KW-0217">Developmental protein</keyword>
<evidence type="ECO:0000313" key="7">
    <source>
        <dbReference type="WBParaSite" id="Gr19_v10_g6390.t1"/>
    </source>
</evidence>
<evidence type="ECO:0000256" key="3">
    <source>
        <dbReference type="ARBA" id="ARBA00022782"/>
    </source>
</evidence>
<dbReference type="PANTHER" id="PTHR12537">
    <property type="entry name" value="RNA BINDING PROTEIN PUMILIO-RELATED"/>
    <property type="match status" value="1"/>
</dbReference>
<evidence type="ECO:0000256" key="1">
    <source>
        <dbReference type="ARBA" id="ARBA00022473"/>
    </source>
</evidence>
<dbReference type="GO" id="GO:0003729">
    <property type="term" value="F:mRNA binding"/>
    <property type="evidence" value="ECO:0007669"/>
    <property type="project" value="TreeGrafter"/>
</dbReference>
<dbReference type="PROSITE" id="PS50302">
    <property type="entry name" value="PUM"/>
    <property type="match status" value="2"/>
</dbReference>
<keyword evidence="6" id="KW-1185">Reference proteome</keyword>
<dbReference type="GO" id="GO:0005737">
    <property type="term" value="C:cytoplasm"/>
    <property type="evidence" value="ECO:0007669"/>
    <property type="project" value="TreeGrafter"/>
</dbReference>
<dbReference type="Pfam" id="PF00806">
    <property type="entry name" value="PUF"/>
    <property type="match status" value="3"/>
</dbReference>
<dbReference type="PANTHER" id="PTHR12537:SF12">
    <property type="entry name" value="MATERNAL PROTEIN PUMILIO"/>
    <property type="match status" value="1"/>
</dbReference>
<evidence type="ECO:0000256" key="4">
    <source>
        <dbReference type="PROSITE-ProRule" id="PRU00317"/>
    </source>
</evidence>
<evidence type="ECO:0000259" key="5">
    <source>
        <dbReference type="PROSITE" id="PS50303"/>
    </source>
</evidence>
<dbReference type="GO" id="GO:0010608">
    <property type="term" value="P:post-transcriptional regulation of gene expression"/>
    <property type="evidence" value="ECO:0007669"/>
    <property type="project" value="TreeGrafter"/>
</dbReference>
<sequence>MIKSIHSQFSERPAHHLQGSTNSSFVISCGARMASSSSSNRPSQRSKLLNDYLNNRTANPQLTDLGKHAVAFALDPRAVQGGHCWGERFEQPGLLALTRSMAFIQQKLARANPTETAQLVDALRGHVVTLAQQMYGSHVIRAALESGDKTSQMEIINEILTQVISLSIHKYGCWVIQSVLKHCTHKRLVLEHLHANVLIFGH</sequence>
<dbReference type="InterPro" id="IPR001313">
    <property type="entry name" value="Pumilio_RNA-bd_rpt"/>
</dbReference>
<dbReference type="InterPro" id="IPR011989">
    <property type="entry name" value="ARM-like"/>
</dbReference>
<accession>A0A914I401</accession>
<dbReference type="SUPFAM" id="SSF48371">
    <property type="entry name" value="ARM repeat"/>
    <property type="match status" value="1"/>
</dbReference>
<dbReference type="GO" id="GO:0030154">
    <property type="term" value="P:cell differentiation"/>
    <property type="evidence" value="ECO:0007669"/>
    <property type="project" value="UniProtKB-KW"/>
</dbReference>
<evidence type="ECO:0000256" key="2">
    <source>
        <dbReference type="ARBA" id="ARBA00022737"/>
    </source>
</evidence>
<dbReference type="SMART" id="SM00025">
    <property type="entry name" value="Pumilio"/>
    <property type="match status" value="2"/>
</dbReference>
<dbReference type="Gene3D" id="1.25.10.10">
    <property type="entry name" value="Leucine-rich Repeat Variant"/>
    <property type="match status" value="1"/>
</dbReference>
<dbReference type="PROSITE" id="PS50303">
    <property type="entry name" value="PUM_HD"/>
    <property type="match status" value="1"/>
</dbReference>
<feature type="repeat" description="Pumilio" evidence="4">
    <location>
        <begin position="122"/>
        <end position="157"/>
    </location>
</feature>
<dbReference type="WBParaSite" id="Gr19_v10_g6390.t1">
    <property type="protein sequence ID" value="Gr19_v10_g6390.t1"/>
    <property type="gene ID" value="Gr19_v10_g6390"/>
</dbReference>
<proteinExistence type="predicted"/>
<organism evidence="6 7">
    <name type="scientific">Globodera rostochiensis</name>
    <name type="common">Golden nematode worm</name>
    <name type="synonym">Heterodera rostochiensis</name>
    <dbReference type="NCBI Taxonomy" id="31243"/>
    <lineage>
        <taxon>Eukaryota</taxon>
        <taxon>Metazoa</taxon>
        <taxon>Ecdysozoa</taxon>
        <taxon>Nematoda</taxon>
        <taxon>Chromadorea</taxon>
        <taxon>Rhabditida</taxon>
        <taxon>Tylenchina</taxon>
        <taxon>Tylenchomorpha</taxon>
        <taxon>Tylenchoidea</taxon>
        <taxon>Heteroderidae</taxon>
        <taxon>Heteroderinae</taxon>
        <taxon>Globodera</taxon>
    </lineage>
</organism>
<name>A0A914I401_GLORO</name>
<reference evidence="7" key="1">
    <citation type="submission" date="2022-11" db="UniProtKB">
        <authorList>
            <consortium name="WormBaseParasite"/>
        </authorList>
    </citation>
    <scope>IDENTIFICATION</scope>
</reference>
<keyword evidence="3" id="KW-0221">Differentiation</keyword>
<feature type="repeat" description="Pumilio" evidence="4">
    <location>
        <begin position="158"/>
        <end position="195"/>
    </location>
</feature>
<dbReference type="AlphaFoldDB" id="A0A914I401"/>
<keyword evidence="2" id="KW-0677">Repeat</keyword>
<dbReference type="PROSITE" id="PS51257">
    <property type="entry name" value="PROKAR_LIPOPROTEIN"/>
    <property type="match status" value="1"/>
</dbReference>